<evidence type="ECO:0000313" key="3">
    <source>
        <dbReference type="Proteomes" id="UP001177744"/>
    </source>
</evidence>
<name>A0AA40HYX2_CNENI</name>
<keyword evidence="3" id="KW-1185">Reference proteome</keyword>
<dbReference type="AlphaFoldDB" id="A0AA40HYX2"/>
<evidence type="ECO:0000256" key="1">
    <source>
        <dbReference type="SAM" id="MobiDB-lite"/>
    </source>
</evidence>
<comment type="caution">
    <text evidence="2">The sequence shown here is derived from an EMBL/GenBank/DDBJ whole genome shotgun (WGS) entry which is preliminary data.</text>
</comment>
<feature type="compositionally biased region" description="Basic and acidic residues" evidence="1">
    <location>
        <begin position="64"/>
        <end position="75"/>
    </location>
</feature>
<sequence length="75" mass="8160">MAAVGSEGRYGSAGQHQPARCLCQENPLDRLFNTQREKSLSHMNALNAVVPKMDAGPCRLDPPPTRRGELRATVS</sequence>
<accession>A0AA40HYX2</accession>
<feature type="region of interest" description="Disordered" evidence="1">
    <location>
        <begin position="53"/>
        <end position="75"/>
    </location>
</feature>
<organism evidence="2 3">
    <name type="scientific">Cnephaeus nilssonii</name>
    <name type="common">Northern bat</name>
    <name type="synonym">Eptesicus nilssonii</name>
    <dbReference type="NCBI Taxonomy" id="3371016"/>
    <lineage>
        <taxon>Eukaryota</taxon>
        <taxon>Metazoa</taxon>
        <taxon>Chordata</taxon>
        <taxon>Craniata</taxon>
        <taxon>Vertebrata</taxon>
        <taxon>Euteleostomi</taxon>
        <taxon>Mammalia</taxon>
        <taxon>Eutheria</taxon>
        <taxon>Laurasiatheria</taxon>
        <taxon>Chiroptera</taxon>
        <taxon>Yangochiroptera</taxon>
        <taxon>Vespertilionidae</taxon>
        <taxon>Cnephaeus</taxon>
    </lineage>
</organism>
<gene>
    <name evidence="2" type="ORF">QTO34_020085</name>
</gene>
<protein>
    <submittedName>
        <fullName evidence="2">Uncharacterized protein</fullName>
    </submittedName>
</protein>
<dbReference type="Proteomes" id="UP001177744">
    <property type="component" value="Unassembled WGS sequence"/>
</dbReference>
<dbReference type="EMBL" id="JAULJE010000009">
    <property type="protein sequence ID" value="KAK1339402.1"/>
    <property type="molecule type" value="Genomic_DNA"/>
</dbReference>
<reference evidence="2" key="1">
    <citation type="submission" date="2023-06" db="EMBL/GenBank/DDBJ databases">
        <title>Reference genome for the Northern bat (Eptesicus nilssonii), a most northern bat species.</title>
        <authorList>
            <person name="Laine V.N."/>
            <person name="Pulliainen A.T."/>
            <person name="Lilley T.M."/>
        </authorList>
    </citation>
    <scope>NUCLEOTIDE SEQUENCE</scope>
    <source>
        <strain evidence="2">BLF_Eptnil</strain>
        <tissue evidence="2">Kidney</tissue>
    </source>
</reference>
<proteinExistence type="predicted"/>
<evidence type="ECO:0000313" key="2">
    <source>
        <dbReference type="EMBL" id="KAK1339402.1"/>
    </source>
</evidence>